<accession>A0A0F8VWJ6</accession>
<evidence type="ECO:0000313" key="1">
    <source>
        <dbReference type="EMBL" id="KKK48687.1"/>
    </source>
</evidence>
<reference evidence="1" key="1">
    <citation type="journal article" date="2015" name="Nature">
        <title>Complex archaea that bridge the gap between prokaryotes and eukaryotes.</title>
        <authorList>
            <person name="Spang A."/>
            <person name="Saw J.H."/>
            <person name="Jorgensen S.L."/>
            <person name="Zaremba-Niedzwiedzka K."/>
            <person name="Martijn J."/>
            <person name="Lind A.E."/>
            <person name="van Eijk R."/>
            <person name="Schleper C."/>
            <person name="Guy L."/>
            <person name="Ettema T.J."/>
        </authorList>
    </citation>
    <scope>NUCLEOTIDE SEQUENCE</scope>
</reference>
<sequence>RKSLAAAIVHLRLQLLILFAQMLHRLDQLLDEQGHPVHLGEHRRIISGVIVIQWVHASNSTIIPSWVIVSPAFID</sequence>
<proteinExistence type="predicted"/>
<organism evidence="1">
    <name type="scientific">marine sediment metagenome</name>
    <dbReference type="NCBI Taxonomy" id="412755"/>
    <lineage>
        <taxon>unclassified sequences</taxon>
        <taxon>metagenomes</taxon>
        <taxon>ecological metagenomes</taxon>
    </lineage>
</organism>
<feature type="non-terminal residue" evidence="1">
    <location>
        <position position="1"/>
    </location>
</feature>
<name>A0A0F8VWJ6_9ZZZZ</name>
<comment type="caution">
    <text evidence="1">The sequence shown here is derived from an EMBL/GenBank/DDBJ whole genome shotgun (WGS) entry which is preliminary data.</text>
</comment>
<protein>
    <submittedName>
        <fullName evidence="1">Uncharacterized protein</fullName>
    </submittedName>
</protein>
<dbReference type="AlphaFoldDB" id="A0A0F8VWJ6"/>
<dbReference type="EMBL" id="LAZR01068942">
    <property type="protein sequence ID" value="KKK48687.1"/>
    <property type="molecule type" value="Genomic_DNA"/>
</dbReference>
<gene>
    <name evidence="1" type="ORF">LCGC14_3142630</name>
</gene>